<proteinExistence type="inferred from homology"/>
<protein>
    <submittedName>
        <fullName evidence="4">ABC transporter substrate-binding protein</fullName>
    </submittedName>
</protein>
<dbReference type="AlphaFoldDB" id="A0A926DKY0"/>
<dbReference type="Proteomes" id="UP000611762">
    <property type="component" value="Unassembled WGS sequence"/>
</dbReference>
<comment type="similarity">
    <text evidence="1">Belongs to the bacterial solute-binding protein 8 family.</text>
</comment>
<organism evidence="4 5">
    <name type="scientific">Congzhengia minquanensis</name>
    <dbReference type="NCBI Taxonomy" id="2763657"/>
    <lineage>
        <taxon>Bacteria</taxon>
        <taxon>Bacillati</taxon>
        <taxon>Bacillota</taxon>
        <taxon>Clostridia</taxon>
        <taxon>Eubacteriales</taxon>
        <taxon>Oscillospiraceae</taxon>
        <taxon>Congzhengia</taxon>
    </lineage>
</organism>
<dbReference type="GO" id="GO:0071281">
    <property type="term" value="P:cellular response to iron ion"/>
    <property type="evidence" value="ECO:0007669"/>
    <property type="project" value="TreeGrafter"/>
</dbReference>
<evidence type="ECO:0000256" key="2">
    <source>
        <dbReference type="SAM" id="SignalP"/>
    </source>
</evidence>
<gene>
    <name evidence="4" type="ORF">H8698_02970</name>
</gene>
<keyword evidence="2" id="KW-0732">Signal</keyword>
<dbReference type="PANTHER" id="PTHR30535:SF34">
    <property type="entry name" value="MOLYBDATE-BINDING PROTEIN MOLA"/>
    <property type="match status" value="1"/>
</dbReference>
<reference evidence="4" key="1">
    <citation type="submission" date="2020-08" db="EMBL/GenBank/DDBJ databases">
        <title>Genome public.</title>
        <authorList>
            <person name="Liu C."/>
            <person name="Sun Q."/>
        </authorList>
    </citation>
    <scope>NUCLEOTIDE SEQUENCE</scope>
    <source>
        <strain evidence="4">H8</strain>
    </source>
</reference>
<dbReference type="SUPFAM" id="SSF53807">
    <property type="entry name" value="Helical backbone' metal receptor"/>
    <property type="match status" value="1"/>
</dbReference>
<dbReference type="InterPro" id="IPR050902">
    <property type="entry name" value="ABC_Transporter_SBP"/>
</dbReference>
<keyword evidence="5" id="KW-1185">Reference proteome</keyword>
<sequence>MKFIKNCFILLMAAVAALPLAACGKGKTTTELSGGGAYYTFVDHAGTKIVLNEAPKRTAVLFSSFAEVWKLAGGETAVTVGESVERGFADETALLVDGGAGKTIDTERLLSYKPDFVICSSDIAAQAEAAKLLNQSGIPAAVFHVETFSDYLNMLKICTDITGNFENYKTYGTDVEEKVNEVKKRAEETKSVPQDSILFVRAGSTVSATKAKTAKDNFVCVMLNELGTRNIAENAAVLLDGLSIEEILAENPAHIFVSTMGNEAAAKTYMESVLAGDPWQGLSAVQTGQVHFLPKDLFQFKPNARWGEAYEYLYDLLYTGLS</sequence>
<feature type="chain" id="PRO_5038735203" evidence="2">
    <location>
        <begin position="22"/>
        <end position="322"/>
    </location>
</feature>
<dbReference type="Gene3D" id="3.40.50.1980">
    <property type="entry name" value="Nitrogenase molybdenum iron protein domain"/>
    <property type="match status" value="2"/>
</dbReference>
<comment type="caution">
    <text evidence="4">The sequence shown here is derived from an EMBL/GenBank/DDBJ whole genome shotgun (WGS) entry which is preliminary data.</text>
</comment>
<accession>A0A926DKY0</accession>
<dbReference type="Pfam" id="PF01497">
    <property type="entry name" value="Peripla_BP_2"/>
    <property type="match status" value="1"/>
</dbReference>
<dbReference type="PANTHER" id="PTHR30535">
    <property type="entry name" value="VITAMIN B12-BINDING PROTEIN"/>
    <property type="match status" value="1"/>
</dbReference>
<dbReference type="InterPro" id="IPR002491">
    <property type="entry name" value="ABC_transptr_periplasmic_BD"/>
</dbReference>
<dbReference type="RefSeq" id="WP_249311106.1">
    <property type="nucleotide sequence ID" value="NZ_JACRSU010000001.1"/>
</dbReference>
<evidence type="ECO:0000313" key="4">
    <source>
        <dbReference type="EMBL" id="MBC8539938.1"/>
    </source>
</evidence>
<evidence type="ECO:0000313" key="5">
    <source>
        <dbReference type="Proteomes" id="UP000611762"/>
    </source>
</evidence>
<feature type="signal peptide" evidence="2">
    <location>
        <begin position="1"/>
        <end position="21"/>
    </location>
</feature>
<dbReference type="PROSITE" id="PS50983">
    <property type="entry name" value="FE_B12_PBP"/>
    <property type="match status" value="1"/>
</dbReference>
<evidence type="ECO:0000259" key="3">
    <source>
        <dbReference type="PROSITE" id="PS50983"/>
    </source>
</evidence>
<dbReference type="EMBL" id="JACRSU010000001">
    <property type="protein sequence ID" value="MBC8539938.1"/>
    <property type="molecule type" value="Genomic_DNA"/>
</dbReference>
<name>A0A926DKY0_9FIRM</name>
<evidence type="ECO:0000256" key="1">
    <source>
        <dbReference type="ARBA" id="ARBA00008814"/>
    </source>
</evidence>
<feature type="domain" description="Fe/B12 periplasmic-binding" evidence="3">
    <location>
        <begin position="57"/>
        <end position="321"/>
    </location>
</feature>